<keyword evidence="1" id="KW-0472">Membrane</keyword>
<organism evidence="2 3">
    <name type="scientific">Glutamicibacter mishrai</name>
    <dbReference type="NCBI Taxonomy" id="1775880"/>
    <lineage>
        <taxon>Bacteria</taxon>
        <taxon>Bacillati</taxon>
        <taxon>Actinomycetota</taxon>
        <taxon>Actinomycetes</taxon>
        <taxon>Micrococcales</taxon>
        <taxon>Micrococcaceae</taxon>
        <taxon>Glutamicibacter</taxon>
    </lineage>
</organism>
<evidence type="ECO:0000256" key="1">
    <source>
        <dbReference type="SAM" id="Phobius"/>
    </source>
</evidence>
<accession>A0A6H0SDT7</accession>
<dbReference type="AlphaFoldDB" id="A0A6H0SDT7"/>
<sequence length="169" mass="18434">MPEPKRRKLLLLWLSAAVLVIAGASVLWWDSQQEVTFYDGSYESLDEGTEIYFGPGPAEIMGSVLALLGIGVAGVALGSFFRQLTRFKTWFLLTGLLLAAAGLATLLWDYNQVRTFGWFAYEPMSKSELMTAGATPILGKLGLAAGIFLTATYWGLRSILPFSRSAINS</sequence>
<evidence type="ECO:0000313" key="2">
    <source>
        <dbReference type="EMBL" id="QIV85683.1"/>
    </source>
</evidence>
<dbReference type="EMBL" id="CP032549">
    <property type="protein sequence ID" value="QIV85683.1"/>
    <property type="molecule type" value="Genomic_DNA"/>
</dbReference>
<evidence type="ECO:0008006" key="4">
    <source>
        <dbReference type="Google" id="ProtNLM"/>
    </source>
</evidence>
<proteinExistence type="predicted"/>
<dbReference type="RefSeq" id="WP_022875247.1">
    <property type="nucleotide sequence ID" value="NZ_CP032549.1"/>
</dbReference>
<feature type="transmembrane region" description="Helical" evidence="1">
    <location>
        <begin position="137"/>
        <end position="156"/>
    </location>
</feature>
<dbReference type="Proteomes" id="UP000502331">
    <property type="component" value="Chromosome"/>
</dbReference>
<protein>
    <recommendedName>
        <fullName evidence="4">DUF2567 domain-containing protein</fullName>
    </recommendedName>
</protein>
<name>A0A6H0SDT7_9MICC</name>
<feature type="transmembrane region" description="Helical" evidence="1">
    <location>
        <begin position="90"/>
        <end position="108"/>
    </location>
</feature>
<keyword evidence="1" id="KW-0812">Transmembrane</keyword>
<keyword evidence="1" id="KW-1133">Transmembrane helix</keyword>
<evidence type="ECO:0000313" key="3">
    <source>
        <dbReference type="Proteomes" id="UP000502331"/>
    </source>
</evidence>
<reference evidence="2 3" key="1">
    <citation type="submission" date="2018-09" db="EMBL/GenBank/DDBJ databases">
        <title>Glutamicibacter mishrai S5-52T (LMG 29155T = KCTC 39846T).</title>
        <authorList>
            <person name="Das S.K."/>
        </authorList>
    </citation>
    <scope>NUCLEOTIDE SEQUENCE [LARGE SCALE GENOMIC DNA]</scope>
    <source>
        <strain evidence="2 3">S5-52</strain>
    </source>
</reference>
<keyword evidence="3" id="KW-1185">Reference proteome</keyword>
<gene>
    <name evidence="2" type="ORF">D3791_00215</name>
</gene>
<feature type="transmembrane region" description="Helical" evidence="1">
    <location>
        <begin position="60"/>
        <end position="81"/>
    </location>
</feature>